<dbReference type="Proteomes" id="UP001291623">
    <property type="component" value="Unassembled WGS sequence"/>
</dbReference>
<protein>
    <submittedName>
        <fullName evidence="1">Uncharacterized protein</fullName>
    </submittedName>
</protein>
<evidence type="ECO:0000313" key="1">
    <source>
        <dbReference type="EMBL" id="KAK4352349.1"/>
    </source>
</evidence>
<keyword evidence="2" id="KW-1185">Reference proteome</keyword>
<dbReference type="EMBL" id="JAVYJV010000015">
    <property type="protein sequence ID" value="KAK4352349.1"/>
    <property type="molecule type" value="Genomic_DNA"/>
</dbReference>
<comment type="caution">
    <text evidence="1">The sequence shown here is derived from an EMBL/GenBank/DDBJ whole genome shotgun (WGS) entry which is preliminary data.</text>
</comment>
<organism evidence="1 2">
    <name type="scientific">Anisodus tanguticus</name>
    <dbReference type="NCBI Taxonomy" id="243964"/>
    <lineage>
        <taxon>Eukaryota</taxon>
        <taxon>Viridiplantae</taxon>
        <taxon>Streptophyta</taxon>
        <taxon>Embryophyta</taxon>
        <taxon>Tracheophyta</taxon>
        <taxon>Spermatophyta</taxon>
        <taxon>Magnoliopsida</taxon>
        <taxon>eudicotyledons</taxon>
        <taxon>Gunneridae</taxon>
        <taxon>Pentapetalae</taxon>
        <taxon>asterids</taxon>
        <taxon>lamiids</taxon>
        <taxon>Solanales</taxon>
        <taxon>Solanaceae</taxon>
        <taxon>Solanoideae</taxon>
        <taxon>Hyoscyameae</taxon>
        <taxon>Anisodus</taxon>
    </lineage>
</organism>
<proteinExistence type="predicted"/>
<gene>
    <name evidence="1" type="ORF">RND71_027867</name>
</gene>
<evidence type="ECO:0000313" key="2">
    <source>
        <dbReference type="Proteomes" id="UP001291623"/>
    </source>
</evidence>
<name>A0AAE1RHE2_9SOLA</name>
<reference evidence="1" key="1">
    <citation type="submission" date="2023-12" db="EMBL/GenBank/DDBJ databases">
        <title>Genome assembly of Anisodus tanguticus.</title>
        <authorList>
            <person name="Wang Y.-J."/>
        </authorList>
    </citation>
    <scope>NUCLEOTIDE SEQUENCE</scope>
    <source>
        <strain evidence="1">KB-2021</strain>
        <tissue evidence="1">Leaf</tissue>
    </source>
</reference>
<accession>A0AAE1RHE2</accession>
<dbReference type="AlphaFoldDB" id="A0AAE1RHE2"/>
<sequence length="50" mass="5848">MIPLYYMNPVRKGARNNFELLDQVELVQFVGVDKRIFRRAICTFALQTTA</sequence>